<reference evidence="1 2" key="1">
    <citation type="submission" date="2012-02" db="EMBL/GenBank/DDBJ databases">
        <title>Improved High-Quality Draft sequence of Microvirga sp. WSM3557.</title>
        <authorList>
            <consortium name="US DOE Joint Genome Institute"/>
            <person name="Lucas S."/>
            <person name="Han J."/>
            <person name="Lapidus A."/>
            <person name="Cheng J.-F."/>
            <person name="Goodwin L."/>
            <person name="Pitluck S."/>
            <person name="Peters L."/>
            <person name="Zhang X."/>
            <person name="Detter J.C."/>
            <person name="Han C."/>
            <person name="Tapia R."/>
            <person name="Land M."/>
            <person name="Hauser L."/>
            <person name="Kyrpides N."/>
            <person name="Ivanova N."/>
            <person name="Pagani I."/>
            <person name="Brau L."/>
            <person name="Yates R."/>
            <person name="O'Hara G."/>
            <person name="Rui T."/>
            <person name="Howieson J."/>
            <person name="Reeve W."/>
            <person name="Woyke T."/>
        </authorList>
    </citation>
    <scope>NUCLEOTIDE SEQUENCE [LARGE SCALE GENOMIC DNA]</scope>
    <source>
        <strain evidence="1 2">WSM3557</strain>
    </source>
</reference>
<dbReference type="PATRIC" id="fig|864069.3.peg.3734"/>
<evidence type="ECO:0000313" key="1">
    <source>
        <dbReference type="EMBL" id="EIM26877.1"/>
    </source>
</evidence>
<dbReference type="EMBL" id="JH660645">
    <property type="protein sequence ID" value="EIM26877.1"/>
    <property type="molecule type" value="Genomic_DNA"/>
</dbReference>
<dbReference type="HOGENOM" id="CLU_2302647_0_0_5"/>
<sequence length="100" mass="11104">MHAFPQTTRPETSRAFTIILERLYAMALQTDPSLGDPADLDASLTALPTENRSQVMLVLESVESRAQTRADVELAEAARMVRHAARRVWAYEDSGSLRCA</sequence>
<dbReference type="RefSeq" id="WP_009762927.1">
    <property type="nucleotide sequence ID" value="NZ_CP141050.1"/>
</dbReference>
<name>I4YSD5_9HYPH</name>
<dbReference type="Proteomes" id="UP000003947">
    <property type="component" value="Unassembled WGS sequence"/>
</dbReference>
<dbReference type="OrthoDB" id="9215175at2"/>
<dbReference type="AlphaFoldDB" id="I4YSD5"/>
<gene>
    <name evidence="1" type="ORF">MicloDRAFT_00034280</name>
</gene>
<organism evidence="1 2">
    <name type="scientific">Microvirga lotononidis</name>
    <dbReference type="NCBI Taxonomy" id="864069"/>
    <lineage>
        <taxon>Bacteria</taxon>
        <taxon>Pseudomonadati</taxon>
        <taxon>Pseudomonadota</taxon>
        <taxon>Alphaproteobacteria</taxon>
        <taxon>Hyphomicrobiales</taxon>
        <taxon>Methylobacteriaceae</taxon>
        <taxon>Microvirga</taxon>
    </lineage>
</organism>
<dbReference type="STRING" id="864069.MicloDRAFT_00034280"/>
<proteinExistence type="predicted"/>
<keyword evidence="2" id="KW-1185">Reference proteome</keyword>
<evidence type="ECO:0000313" key="2">
    <source>
        <dbReference type="Proteomes" id="UP000003947"/>
    </source>
</evidence>
<accession>I4YSD5</accession>
<protein>
    <submittedName>
        <fullName evidence="1">Uncharacterized protein</fullName>
    </submittedName>
</protein>